<keyword evidence="7" id="KW-0816">Tricarboxylic acid cycle</keyword>
<dbReference type="PANTHER" id="PTHR11921">
    <property type="entry name" value="SUCCINATE DEHYDROGENASE IRON-SULFUR PROTEIN"/>
    <property type="match status" value="1"/>
</dbReference>
<dbReference type="GO" id="GO:0008177">
    <property type="term" value="F:succinate dehydrogenase (quinone) activity"/>
    <property type="evidence" value="ECO:0007669"/>
    <property type="project" value="UniProtKB-EC"/>
</dbReference>
<dbReference type="PANTHER" id="PTHR11921:SF29">
    <property type="entry name" value="SUCCINATE DEHYDROGENASE [UBIQUINONE] IRON-SULFUR SUBUNIT, MITOCHONDRIAL"/>
    <property type="match status" value="1"/>
</dbReference>
<dbReference type="GO" id="GO:0051539">
    <property type="term" value="F:4 iron, 4 sulfur cluster binding"/>
    <property type="evidence" value="ECO:0007669"/>
    <property type="project" value="UniProtKB-KW"/>
</dbReference>
<evidence type="ECO:0000256" key="11">
    <source>
        <dbReference type="ARBA" id="ARBA00023014"/>
    </source>
</evidence>
<evidence type="ECO:0000256" key="7">
    <source>
        <dbReference type="ARBA" id="ARBA00022532"/>
    </source>
</evidence>
<keyword evidence="9" id="KW-0560">Oxidoreductase</keyword>
<dbReference type="KEGG" id="dbc:MFMK1_001702"/>
<evidence type="ECO:0000256" key="6">
    <source>
        <dbReference type="ARBA" id="ARBA00022485"/>
    </source>
</evidence>
<reference evidence="15 16" key="1">
    <citation type="submission" date="2023-04" db="EMBL/GenBank/DDBJ databases">
        <authorList>
            <person name="Hsu D."/>
        </authorList>
    </citation>
    <scope>NUCLEOTIDE SEQUENCE [LARGE SCALE GENOMIC DNA]</scope>
    <source>
        <strain evidence="15 16">MK1</strain>
    </source>
</reference>
<dbReference type="GO" id="GO:0006099">
    <property type="term" value="P:tricarboxylic acid cycle"/>
    <property type="evidence" value="ECO:0007669"/>
    <property type="project" value="UniProtKB-KW"/>
</dbReference>
<keyword evidence="6" id="KW-0004">4Fe-4S</keyword>
<dbReference type="GO" id="GO:0051538">
    <property type="term" value="F:3 iron, 4 sulfur cluster binding"/>
    <property type="evidence" value="ECO:0007669"/>
    <property type="project" value="UniProtKB-KW"/>
</dbReference>
<evidence type="ECO:0000313" key="16">
    <source>
        <dbReference type="Proteomes" id="UP001329915"/>
    </source>
</evidence>
<evidence type="ECO:0000256" key="4">
    <source>
        <dbReference type="ARBA" id="ARBA00009433"/>
    </source>
</evidence>
<comment type="similarity">
    <text evidence="4">Belongs to the succinate dehydrogenase/fumarate reductase iron-sulfur protein family.</text>
</comment>
<dbReference type="Gene3D" id="1.10.1060.10">
    <property type="entry name" value="Alpha-helical ferredoxin"/>
    <property type="match status" value="1"/>
</dbReference>
<keyword evidence="16" id="KW-1185">Reference proteome</keyword>
<keyword evidence="12" id="KW-0003">3Fe-4S</keyword>
<dbReference type="PROSITE" id="PS00198">
    <property type="entry name" value="4FE4S_FER_1"/>
    <property type="match status" value="1"/>
</dbReference>
<comment type="pathway">
    <text evidence="3">Carbohydrate metabolism; tricarboxylic acid cycle.</text>
</comment>
<comment type="cofactor">
    <cofactor evidence="1">
        <name>[3Fe-4S] cluster</name>
        <dbReference type="ChEBI" id="CHEBI:21137"/>
    </cofactor>
</comment>
<dbReference type="InterPro" id="IPR001041">
    <property type="entry name" value="2Fe-2S_ferredoxin-type"/>
</dbReference>
<dbReference type="InterPro" id="IPR050573">
    <property type="entry name" value="SDH/FRD_Iron-Sulfur"/>
</dbReference>
<dbReference type="InterPro" id="IPR025192">
    <property type="entry name" value="Succ_DH/fum_Rdtase_N"/>
</dbReference>
<evidence type="ECO:0000256" key="8">
    <source>
        <dbReference type="ARBA" id="ARBA00022723"/>
    </source>
</evidence>
<dbReference type="SUPFAM" id="SSF46548">
    <property type="entry name" value="alpha-helical ferredoxin"/>
    <property type="match status" value="1"/>
</dbReference>
<comment type="cofactor">
    <cofactor evidence="13">
        <name>[2Fe-2S] cluster</name>
        <dbReference type="ChEBI" id="CHEBI:190135"/>
    </cofactor>
</comment>
<accession>A0AAU0ULA3</accession>
<dbReference type="InterPro" id="IPR012675">
    <property type="entry name" value="Beta-grasp_dom_sf"/>
</dbReference>
<keyword evidence="11" id="KW-0411">Iron-sulfur</keyword>
<feature type="domain" description="2Fe-2S ferredoxin-type" evidence="14">
    <location>
        <begin position="4"/>
        <end position="87"/>
    </location>
</feature>
<dbReference type="Proteomes" id="UP001329915">
    <property type="component" value="Chromosome"/>
</dbReference>
<dbReference type="GO" id="GO:0046872">
    <property type="term" value="F:metal ion binding"/>
    <property type="evidence" value="ECO:0007669"/>
    <property type="project" value="UniProtKB-KW"/>
</dbReference>
<name>A0AAU0ULA3_9FIRM</name>
<evidence type="ECO:0000256" key="12">
    <source>
        <dbReference type="ARBA" id="ARBA00023291"/>
    </source>
</evidence>
<dbReference type="AlphaFoldDB" id="A0AAU0ULA3"/>
<evidence type="ECO:0000256" key="13">
    <source>
        <dbReference type="ARBA" id="ARBA00034078"/>
    </source>
</evidence>
<dbReference type="InterPro" id="IPR017900">
    <property type="entry name" value="4Fe4S_Fe_S_CS"/>
</dbReference>
<protein>
    <recommendedName>
        <fullName evidence="5">succinate dehydrogenase</fullName>
        <ecNumber evidence="5">1.3.5.1</ecNumber>
    </recommendedName>
</protein>
<dbReference type="PROSITE" id="PS51085">
    <property type="entry name" value="2FE2S_FER_2"/>
    <property type="match status" value="1"/>
</dbReference>
<proteinExistence type="inferred from homology"/>
<dbReference type="EMBL" id="CP121694">
    <property type="protein sequence ID" value="WRO21881.1"/>
    <property type="molecule type" value="Genomic_DNA"/>
</dbReference>
<dbReference type="EC" id="1.3.5.1" evidence="5"/>
<dbReference type="Pfam" id="PF13085">
    <property type="entry name" value="Fer2_3"/>
    <property type="match status" value="1"/>
</dbReference>
<evidence type="ECO:0000256" key="3">
    <source>
        <dbReference type="ARBA" id="ARBA00005163"/>
    </source>
</evidence>
<dbReference type="Gene3D" id="3.10.20.30">
    <property type="match status" value="1"/>
</dbReference>
<dbReference type="GO" id="GO:0022904">
    <property type="term" value="P:respiratory electron transport chain"/>
    <property type="evidence" value="ECO:0007669"/>
    <property type="project" value="TreeGrafter"/>
</dbReference>
<dbReference type="InterPro" id="IPR036010">
    <property type="entry name" value="2Fe-2S_ferredoxin-like_sf"/>
</dbReference>
<evidence type="ECO:0000256" key="1">
    <source>
        <dbReference type="ARBA" id="ARBA00001927"/>
    </source>
</evidence>
<dbReference type="InterPro" id="IPR009051">
    <property type="entry name" value="Helical_ferredxn"/>
</dbReference>
<evidence type="ECO:0000256" key="5">
    <source>
        <dbReference type="ARBA" id="ARBA00012792"/>
    </source>
</evidence>
<evidence type="ECO:0000313" key="15">
    <source>
        <dbReference type="EMBL" id="WRO21881.1"/>
    </source>
</evidence>
<evidence type="ECO:0000256" key="2">
    <source>
        <dbReference type="ARBA" id="ARBA00001966"/>
    </source>
</evidence>
<dbReference type="InterPro" id="IPR004489">
    <property type="entry name" value="Succ_DH/fum_Rdtase_Fe-S"/>
</dbReference>
<sequence length="213" mass="23427">MSKLKLSIVRGTNANQVSQEYFVADSCETVLDALQYIYRYKDSTLSFRYDCRFKRCGLCGVSVDGRPVLACTTQVKDGMEIGPLPGLPVVRDLVVDRSFLDKLYQDLDLMIIPGAKNDEPPGCMVSSDYFHFAQCNECLVCATVCPAGQGEGKVFGPFVWVRLAQLHLDPRDRIDRIAQAERLGVNGCAGCGKCHCASGIDFKKALGILKKDS</sequence>
<comment type="cofactor">
    <cofactor evidence="2">
        <name>[4Fe-4S] cluster</name>
        <dbReference type="ChEBI" id="CHEBI:49883"/>
    </cofactor>
</comment>
<gene>
    <name evidence="15" type="ORF">MFMK1_001702</name>
</gene>
<dbReference type="GO" id="GO:0009055">
    <property type="term" value="F:electron transfer activity"/>
    <property type="evidence" value="ECO:0007669"/>
    <property type="project" value="InterPro"/>
</dbReference>
<keyword evidence="10" id="KW-0408">Iron</keyword>
<evidence type="ECO:0000259" key="14">
    <source>
        <dbReference type="PROSITE" id="PS51085"/>
    </source>
</evidence>
<dbReference type="NCBIfam" id="TIGR00384">
    <property type="entry name" value="dhsB"/>
    <property type="match status" value="1"/>
</dbReference>
<dbReference type="RefSeq" id="WP_366924708.1">
    <property type="nucleotide sequence ID" value="NZ_CP121694.1"/>
</dbReference>
<keyword evidence="8" id="KW-0479">Metal-binding</keyword>
<organism evidence="15 16">
    <name type="scientific">Metallumcola ferriviriculae</name>
    <dbReference type="NCBI Taxonomy" id="3039180"/>
    <lineage>
        <taxon>Bacteria</taxon>
        <taxon>Bacillati</taxon>
        <taxon>Bacillota</taxon>
        <taxon>Clostridia</taxon>
        <taxon>Neomoorellales</taxon>
        <taxon>Desulfitibacteraceae</taxon>
        <taxon>Metallumcola</taxon>
    </lineage>
</organism>
<dbReference type="SUPFAM" id="SSF54292">
    <property type="entry name" value="2Fe-2S ferredoxin-like"/>
    <property type="match status" value="1"/>
</dbReference>
<evidence type="ECO:0000256" key="10">
    <source>
        <dbReference type="ARBA" id="ARBA00023004"/>
    </source>
</evidence>
<evidence type="ECO:0000256" key="9">
    <source>
        <dbReference type="ARBA" id="ARBA00023002"/>
    </source>
</evidence>